<name>A0ABY5IK60_9VIBR</name>
<evidence type="ECO:0000313" key="2">
    <source>
        <dbReference type="EMBL" id="UTZ34698.1"/>
    </source>
</evidence>
<dbReference type="EMBL" id="CP050471">
    <property type="protein sequence ID" value="UTZ34698.1"/>
    <property type="molecule type" value="Genomic_DNA"/>
</dbReference>
<proteinExistence type="predicted"/>
<accession>A0ABY5IK60</accession>
<sequence length="242" mass="28019">MSLGSSVVKKIKIFKLSALFTLFVFIVLLVLSFFIDFNGDTSKFFAYLWRNFLDVSSYFSAVLASCFFGLSFILWFFYHATRTGKGIALLASLCVCVGLYIYVYYDFLVFDYVVKENPYQGSFGRDQELDADNSLNFKEKYPEIYRDTIDSSYISMDKYRAWLRNNKSSVAHNYNVCLQGDKIVFTAVSEFFDNGDYCQPETTIEGNNAVKLIFTKVGNNKYRCNECDSFLLPVFWIHYPES</sequence>
<feature type="transmembrane region" description="Helical" evidence="1">
    <location>
        <begin position="87"/>
        <end position="105"/>
    </location>
</feature>
<gene>
    <name evidence="2" type="ORF">HB762_24005</name>
</gene>
<reference evidence="2" key="1">
    <citation type="submission" date="2020-03" db="EMBL/GenBank/DDBJ databases">
        <title>Five strains of Vibrio campbellii isolated from Mariana Trench.</title>
        <authorList>
            <person name="Liang J."/>
            <person name="Zhang X.-H."/>
        </authorList>
    </citation>
    <scope>NUCLEOTIDE SEQUENCE</scope>
    <source>
        <strain evidence="2">LJC013</strain>
    </source>
</reference>
<evidence type="ECO:0000313" key="3">
    <source>
        <dbReference type="Proteomes" id="UP001059912"/>
    </source>
</evidence>
<dbReference type="Proteomes" id="UP001059912">
    <property type="component" value="Chromosome 2"/>
</dbReference>
<keyword evidence="1" id="KW-0472">Membrane</keyword>
<keyword evidence="1" id="KW-0812">Transmembrane</keyword>
<protein>
    <submittedName>
        <fullName evidence="2">Uncharacterized protein</fullName>
    </submittedName>
</protein>
<feature type="transmembrane region" description="Helical" evidence="1">
    <location>
        <begin position="55"/>
        <end position="78"/>
    </location>
</feature>
<keyword evidence="3" id="KW-1185">Reference proteome</keyword>
<evidence type="ECO:0000256" key="1">
    <source>
        <dbReference type="SAM" id="Phobius"/>
    </source>
</evidence>
<keyword evidence="1" id="KW-1133">Transmembrane helix</keyword>
<organism evidence="2 3">
    <name type="scientific">Vibrio campbellii</name>
    <dbReference type="NCBI Taxonomy" id="680"/>
    <lineage>
        <taxon>Bacteria</taxon>
        <taxon>Pseudomonadati</taxon>
        <taxon>Pseudomonadota</taxon>
        <taxon>Gammaproteobacteria</taxon>
        <taxon>Vibrionales</taxon>
        <taxon>Vibrionaceae</taxon>
        <taxon>Vibrio</taxon>
    </lineage>
</organism>
<feature type="transmembrane region" description="Helical" evidence="1">
    <location>
        <begin position="12"/>
        <end position="35"/>
    </location>
</feature>